<keyword evidence="2" id="KW-0472">Membrane</keyword>
<protein>
    <recommendedName>
        <fullName evidence="3">DUF6534 domain-containing protein</fullName>
    </recommendedName>
</protein>
<proteinExistence type="predicted"/>
<evidence type="ECO:0000259" key="3">
    <source>
        <dbReference type="Pfam" id="PF20152"/>
    </source>
</evidence>
<feature type="transmembrane region" description="Helical" evidence="2">
    <location>
        <begin position="55"/>
        <end position="79"/>
    </location>
</feature>
<dbReference type="AlphaFoldDB" id="A0A1Y2J7H4"/>
<evidence type="ECO:0000256" key="2">
    <source>
        <dbReference type="SAM" id="Phobius"/>
    </source>
</evidence>
<keyword evidence="2" id="KW-1133">Transmembrane helix</keyword>
<evidence type="ECO:0000256" key="1">
    <source>
        <dbReference type="SAM" id="MobiDB-lite"/>
    </source>
</evidence>
<dbReference type="OrthoDB" id="3262409at2759"/>
<feature type="domain" description="DUF6534" evidence="3">
    <location>
        <begin position="173"/>
        <end position="260"/>
    </location>
</feature>
<organism evidence="4 5">
    <name type="scientific">Trametes coccinea (strain BRFM310)</name>
    <name type="common">Pycnoporus coccineus</name>
    <dbReference type="NCBI Taxonomy" id="1353009"/>
    <lineage>
        <taxon>Eukaryota</taxon>
        <taxon>Fungi</taxon>
        <taxon>Dikarya</taxon>
        <taxon>Basidiomycota</taxon>
        <taxon>Agaricomycotina</taxon>
        <taxon>Agaricomycetes</taxon>
        <taxon>Polyporales</taxon>
        <taxon>Polyporaceae</taxon>
        <taxon>Trametes</taxon>
    </lineage>
</organism>
<feature type="transmembrane region" description="Helical" evidence="2">
    <location>
        <begin position="99"/>
        <end position="119"/>
    </location>
</feature>
<dbReference type="Proteomes" id="UP000193067">
    <property type="component" value="Unassembled WGS sequence"/>
</dbReference>
<feature type="transmembrane region" description="Helical" evidence="2">
    <location>
        <begin position="167"/>
        <end position="189"/>
    </location>
</feature>
<evidence type="ECO:0000313" key="4">
    <source>
        <dbReference type="EMBL" id="OSD08774.1"/>
    </source>
</evidence>
<dbReference type="PANTHER" id="PTHR40465">
    <property type="entry name" value="CHROMOSOME 1, WHOLE GENOME SHOTGUN SEQUENCE"/>
    <property type="match status" value="1"/>
</dbReference>
<keyword evidence="5" id="KW-1185">Reference proteome</keyword>
<dbReference type="EMBL" id="KZ084086">
    <property type="protein sequence ID" value="OSD08774.1"/>
    <property type="molecule type" value="Genomic_DNA"/>
</dbReference>
<sequence length="324" mass="35499">MASNSTLPPIPSDIAFITGPAMVGICLNWGFMGVLVAQMYFYHLTFREDQRAIRFLVYGLFLLDILQTCLVTADAFHWFVFGFGNMIQLNDTFLNSWDVPFLDAIIATIVQTFYCWRIWILSKSLVFPVLIFLVSLTQCGAGIATAVKAFQGGELSLISVEEVAQQTTWLAAAVAADLLITIVMSYTLLRTRSRTLTAKSTIDRIVRVTVETNMLTAGVAVIALGLYLGFPDHSTLVVPPTAIIGKLYSNCLVAVLNGRRLQSPKSASSPSYGSSANTHSFRLPTNSQTGGIRVEVLHQTEMDHEMLDMPKSSGTKHPDGILPV</sequence>
<gene>
    <name evidence="4" type="ORF">PYCCODRAFT_1462962</name>
</gene>
<feature type="transmembrane region" description="Helical" evidence="2">
    <location>
        <begin position="126"/>
        <end position="147"/>
    </location>
</feature>
<dbReference type="PANTHER" id="PTHR40465:SF1">
    <property type="entry name" value="DUF6534 DOMAIN-CONTAINING PROTEIN"/>
    <property type="match status" value="1"/>
</dbReference>
<evidence type="ECO:0000313" key="5">
    <source>
        <dbReference type="Proteomes" id="UP000193067"/>
    </source>
</evidence>
<feature type="compositionally biased region" description="Polar residues" evidence="1">
    <location>
        <begin position="277"/>
        <end position="287"/>
    </location>
</feature>
<feature type="region of interest" description="Disordered" evidence="1">
    <location>
        <begin position="263"/>
        <end position="287"/>
    </location>
</feature>
<reference evidence="4 5" key="1">
    <citation type="journal article" date="2015" name="Biotechnol. Biofuels">
        <title>Enhanced degradation of softwood versus hardwood by the white-rot fungus Pycnoporus coccineus.</title>
        <authorList>
            <person name="Couturier M."/>
            <person name="Navarro D."/>
            <person name="Chevret D."/>
            <person name="Henrissat B."/>
            <person name="Piumi F."/>
            <person name="Ruiz-Duenas F.J."/>
            <person name="Martinez A.T."/>
            <person name="Grigoriev I.V."/>
            <person name="Riley R."/>
            <person name="Lipzen A."/>
            <person name="Berrin J.G."/>
            <person name="Master E.R."/>
            <person name="Rosso M.N."/>
        </authorList>
    </citation>
    <scope>NUCLEOTIDE SEQUENCE [LARGE SCALE GENOMIC DNA]</scope>
    <source>
        <strain evidence="4 5">BRFM310</strain>
    </source>
</reference>
<accession>A0A1Y2J7H4</accession>
<dbReference type="Pfam" id="PF20152">
    <property type="entry name" value="DUF6534"/>
    <property type="match status" value="1"/>
</dbReference>
<name>A0A1Y2J7H4_TRAC3</name>
<feature type="transmembrane region" description="Helical" evidence="2">
    <location>
        <begin position="20"/>
        <end position="43"/>
    </location>
</feature>
<feature type="transmembrane region" description="Helical" evidence="2">
    <location>
        <begin position="236"/>
        <end position="256"/>
    </location>
</feature>
<keyword evidence="2" id="KW-0812">Transmembrane</keyword>
<feature type="transmembrane region" description="Helical" evidence="2">
    <location>
        <begin position="210"/>
        <end position="230"/>
    </location>
</feature>
<feature type="compositionally biased region" description="Low complexity" evidence="1">
    <location>
        <begin position="263"/>
        <end position="276"/>
    </location>
</feature>
<dbReference type="InterPro" id="IPR045339">
    <property type="entry name" value="DUF6534"/>
</dbReference>